<organism evidence="1 2">
    <name type="scientific">Bradyrhizobium nanningense</name>
    <dbReference type="NCBI Taxonomy" id="1325118"/>
    <lineage>
        <taxon>Bacteria</taxon>
        <taxon>Pseudomonadati</taxon>
        <taxon>Pseudomonadota</taxon>
        <taxon>Alphaproteobacteria</taxon>
        <taxon>Hyphomicrobiales</taxon>
        <taxon>Nitrobacteraceae</taxon>
        <taxon>Bradyrhizobium</taxon>
    </lineage>
</organism>
<dbReference type="EMBL" id="LBJQ01000062">
    <property type="protein sequence ID" value="RXH30973.1"/>
    <property type="molecule type" value="Genomic_DNA"/>
</dbReference>
<comment type="caution">
    <text evidence="1">The sequence shown here is derived from an EMBL/GenBank/DDBJ whole genome shotgun (WGS) entry which is preliminary data.</text>
</comment>
<reference evidence="1 2" key="1">
    <citation type="submission" date="2015-04" db="EMBL/GenBank/DDBJ databases">
        <title>Comparative genomics of rhizobia nodulating Arachis hypogaea in China.</title>
        <authorList>
            <person name="Li Y."/>
        </authorList>
    </citation>
    <scope>NUCLEOTIDE SEQUENCE [LARGE SCALE GENOMIC DNA]</scope>
    <source>
        <strain evidence="1 2">CCBAU 51757</strain>
    </source>
</reference>
<gene>
    <name evidence="1" type="ORF">XH99_11300</name>
</gene>
<accession>A0A4Q0S7L7</accession>
<evidence type="ECO:0000313" key="2">
    <source>
        <dbReference type="Proteomes" id="UP000289546"/>
    </source>
</evidence>
<sequence>MRFRTIGRLLVLVPVGFGIVASVGRALGAAAELGVRHRIDVMVSAEPDAPIVSRLKGAKGELSFTIRLSANSKESKFFGMLRPSFPDLVVPERAGKPLVQQTKLWEEEVCHQRRGLPKVTVTQLAGHFAEGEGRIEISAINRHIGVLVPPDELTPGIKLDPGSDSFGLFYAFRAQTRNSRLNVDLKIYPIDCFL</sequence>
<dbReference type="RefSeq" id="WP_245471940.1">
    <property type="nucleotide sequence ID" value="NZ_LBJC01000070.1"/>
</dbReference>
<evidence type="ECO:0000313" key="1">
    <source>
        <dbReference type="EMBL" id="RXH30973.1"/>
    </source>
</evidence>
<proteinExistence type="predicted"/>
<dbReference type="AlphaFoldDB" id="A0A4Q0S7L7"/>
<keyword evidence="2" id="KW-1185">Reference proteome</keyword>
<dbReference type="Proteomes" id="UP000289546">
    <property type="component" value="Unassembled WGS sequence"/>
</dbReference>
<name>A0A4Q0S7L7_9BRAD</name>
<protein>
    <submittedName>
        <fullName evidence="1">Uncharacterized protein</fullName>
    </submittedName>
</protein>